<dbReference type="PANTHER" id="PTHR34477:SF1">
    <property type="entry name" value="UPF0213 PROTEIN YHBQ"/>
    <property type="match status" value="1"/>
</dbReference>
<comment type="similarity">
    <text evidence="1">Belongs to the UPF0213 family.</text>
</comment>
<dbReference type="PANTHER" id="PTHR34477">
    <property type="entry name" value="UPF0213 PROTEIN YHBQ"/>
    <property type="match status" value="1"/>
</dbReference>
<feature type="domain" description="GIY-YIG" evidence="2">
    <location>
        <begin position="3"/>
        <end position="80"/>
    </location>
</feature>
<dbReference type="RefSeq" id="WP_218326775.1">
    <property type="nucleotide sequence ID" value="NZ_JAHUZB010000005.1"/>
</dbReference>
<dbReference type="EMBL" id="JAHUZB010000005">
    <property type="protein sequence ID" value="MBV7391562.1"/>
    <property type="molecule type" value="Genomic_DNA"/>
</dbReference>
<keyword evidence="4" id="KW-1185">Reference proteome</keyword>
<evidence type="ECO:0000256" key="1">
    <source>
        <dbReference type="ARBA" id="ARBA00007435"/>
    </source>
</evidence>
<sequence length="91" mass="10596">MATNAYFYVLLCRDQTYYGGYTTDLSRRLKEHNSGKGAKYTHPLSRRPVQMVHAEVFDSKSAAMKAEFAFKKLNRQKKDIYLQSNQQKNVL</sequence>
<dbReference type="InterPro" id="IPR000305">
    <property type="entry name" value="GIY-YIG_endonuc"/>
</dbReference>
<gene>
    <name evidence="3" type="ORF">KUA55_12810</name>
</gene>
<protein>
    <submittedName>
        <fullName evidence="3">GIY-YIG nuclease family protein</fullName>
    </submittedName>
</protein>
<dbReference type="InterPro" id="IPR050190">
    <property type="entry name" value="UPF0213_domain"/>
</dbReference>
<name>A0ABS6TF39_9ENTE</name>
<reference evidence="3 4" key="1">
    <citation type="submission" date="2021-06" db="EMBL/GenBank/DDBJ databases">
        <title>Enterococcus alishanensis sp. nov., a novel lactic acid bacterium isolated from fresh coffee beans.</title>
        <authorList>
            <person name="Chen Y.-S."/>
        </authorList>
    </citation>
    <scope>NUCLEOTIDE SEQUENCE [LARGE SCALE GENOMIC DNA]</scope>
    <source>
        <strain evidence="3 4">ALS3</strain>
    </source>
</reference>
<evidence type="ECO:0000259" key="2">
    <source>
        <dbReference type="PROSITE" id="PS50164"/>
    </source>
</evidence>
<comment type="caution">
    <text evidence="3">The sequence shown here is derived from an EMBL/GenBank/DDBJ whole genome shotgun (WGS) entry which is preliminary data.</text>
</comment>
<evidence type="ECO:0000313" key="3">
    <source>
        <dbReference type="EMBL" id="MBV7391562.1"/>
    </source>
</evidence>
<dbReference type="PROSITE" id="PS50164">
    <property type="entry name" value="GIY_YIG"/>
    <property type="match status" value="1"/>
</dbReference>
<evidence type="ECO:0000313" key="4">
    <source>
        <dbReference type="Proteomes" id="UP000774130"/>
    </source>
</evidence>
<dbReference type="CDD" id="cd10456">
    <property type="entry name" value="GIY-YIG_UPF0213"/>
    <property type="match status" value="1"/>
</dbReference>
<organism evidence="3 4">
    <name type="scientific">Enterococcus alishanensis</name>
    <dbReference type="NCBI Taxonomy" id="1303817"/>
    <lineage>
        <taxon>Bacteria</taxon>
        <taxon>Bacillati</taxon>
        <taxon>Bacillota</taxon>
        <taxon>Bacilli</taxon>
        <taxon>Lactobacillales</taxon>
        <taxon>Enterococcaceae</taxon>
        <taxon>Enterococcus</taxon>
    </lineage>
</organism>
<dbReference type="Proteomes" id="UP000774130">
    <property type="component" value="Unassembled WGS sequence"/>
</dbReference>
<accession>A0ABS6TF39</accession>
<dbReference type="Pfam" id="PF01541">
    <property type="entry name" value="GIY-YIG"/>
    <property type="match status" value="1"/>
</dbReference>
<proteinExistence type="inferred from homology"/>